<sequence>MSFRTRATWVTLSLSATLSANAASLAVLLTGHAAERENVRYEAVARTCAQQLGHQIRVLYAEDSDLRYQQDITALVKAPPDLALVEPGWHDTGWVVRTLHAAGVPVATIREAWHPDTPPKGWLGDWSPDDAEGGYQLAVTLAGMTGSRPAAAIALTGPRLDPLSRARQRGLHRAQEAGHIRIHEMLTAHWQETEAQRLVTRAVQYFPDTQLIWAANDAMALGAMEATLNLKPRPKTGGIGASPWALSALEKGHLDALVVSRPLDAANAVISAHRWLSHLGGPLPALKHWTVLTTRQGTRLRALLRDQNWSALSCREPASRKVTHPLPPEVLAGDNPQSDPVPADTDGS</sequence>
<dbReference type="InterPro" id="IPR025997">
    <property type="entry name" value="SBP_2_dom"/>
</dbReference>
<evidence type="ECO:0000256" key="5">
    <source>
        <dbReference type="SAM" id="SignalP"/>
    </source>
</evidence>
<keyword evidence="3 5" id="KW-0732">Signal</keyword>
<evidence type="ECO:0000256" key="4">
    <source>
        <dbReference type="SAM" id="MobiDB-lite"/>
    </source>
</evidence>
<feature type="signal peptide" evidence="5">
    <location>
        <begin position="1"/>
        <end position="22"/>
    </location>
</feature>
<dbReference type="EMBL" id="CP154858">
    <property type="protein sequence ID" value="XDT71189.1"/>
    <property type="molecule type" value="Genomic_DNA"/>
</dbReference>
<dbReference type="RefSeq" id="WP_369600227.1">
    <property type="nucleotide sequence ID" value="NZ_CP154858.1"/>
</dbReference>
<evidence type="ECO:0000256" key="1">
    <source>
        <dbReference type="ARBA" id="ARBA00004196"/>
    </source>
</evidence>
<dbReference type="Pfam" id="PF13407">
    <property type="entry name" value="Peripla_BP_4"/>
    <property type="match status" value="1"/>
</dbReference>
<dbReference type="SUPFAM" id="SSF53822">
    <property type="entry name" value="Periplasmic binding protein-like I"/>
    <property type="match status" value="1"/>
</dbReference>
<organism evidence="7">
    <name type="scientific">Thermohahella caldifontis</name>
    <dbReference type="NCBI Taxonomy" id="3142973"/>
    <lineage>
        <taxon>Bacteria</taxon>
        <taxon>Pseudomonadati</taxon>
        <taxon>Pseudomonadota</taxon>
        <taxon>Gammaproteobacteria</taxon>
        <taxon>Oceanospirillales</taxon>
        <taxon>Hahellaceae</taxon>
        <taxon>Thermohahella</taxon>
    </lineage>
</organism>
<dbReference type="PANTHER" id="PTHR46847:SF1">
    <property type="entry name" value="D-ALLOSE-BINDING PERIPLASMIC PROTEIN-RELATED"/>
    <property type="match status" value="1"/>
</dbReference>
<dbReference type="AlphaFoldDB" id="A0AB39UT02"/>
<evidence type="ECO:0000259" key="6">
    <source>
        <dbReference type="Pfam" id="PF13407"/>
    </source>
</evidence>
<name>A0AB39UT02_9GAMM</name>
<reference evidence="7" key="1">
    <citation type="submission" date="2024-05" db="EMBL/GenBank/DDBJ databases">
        <title>Genome sequencing of novel strain.</title>
        <authorList>
            <person name="Ganbat D."/>
            <person name="Ganbat S."/>
            <person name="Lee S.-J."/>
        </authorList>
    </citation>
    <scope>NUCLEOTIDE SEQUENCE</scope>
    <source>
        <strain evidence="7">SMD15-11</strain>
    </source>
</reference>
<dbReference type="InterPro" id="IPR028082">
    <property type="entry name" value="Peripla_BP_I"/>
</dbReference>
<comment type="similarity">
    <text evidence="2">Belongs to the bacterial solute-binding protein 2 family.</text>
</comment>
<accession>A0AB39UT02</accession>
<feature type="region of interest" description="Disordered" evidence="4">
    <location>
        <begin position="315"/>
        <end position="348"/>
    </location>
</feature>
<evidence type="ECO:0000256" key="3">
    <source>
        <dbReference type="ARBA" id="ARBA00022729"/>
    </source>
</evidence>
<protein>
    <submittedName>
        <fullName evidence="7">Substrate-binding domain-containing protein</fullName>
    </submittedName>
</protein>
<dbReference type="GO" id="GO:0055085">
    <property type="term" value="P:transmembrane transport"/>
    <property type="evidence" value="ECO:0007669"/>
    <property type="project" value="UniProtKB-ARBA"/>
</dbReference>
<dbReference type="KEGG" id="tcd:AAIA72_10260"/>
<proteinExistence type="inferred from homology"/>
<evidence type="ECO:0000313" key="7">
    <source>
        <dbReference type="EMBL" id="XDT71189.1"/>
    </source>
</evidence>
<dbReference type="Gene3D" id="3.40.50.2300">
    <property type="match status" value="2"/>
</dbReference>
<dbReference type="PANTHER" id="PTHR46847">
    <property type="entry name" value="D-ALLOSE-BINDING PERIPLASMIC PROTEIN-RELATED"/>
    <property type="match status" value="1"/>
</dbReference>
<dbReference type="GO" id="GO:0030246">
    <property type="term" value="F:carbohydrate binding"/>
    <property type="evidence" value="ECO:0007669"/>
    <property type="project" value="UniProtKB-ARBA"/>
</dbReference>
<feature type="chain" id="PRO_5044221249" evidence="5">
    <location>
        <begin position="23"/>
        <end position="348"/>
    </location>
</feature>
<gene>
    <name evidence="7" type="ORF">AAIA72_10260</name>
</gene>
<evidence type="ECO:0000256" key="2">
    <source>
        <dbReference type="ARBA" id="ARBA00007639"/>
    </source>
</evidence>
<comment type="subcellular location">
    <subcellularLocation>
        <location evidence="1">Cell envelope</location>
    </subcellularLocation>
</comment>
<feature type="domain" description="Periplasmic binding protein" evidence="6">
    <location>
        <begin position="45"/>
        <end position="271"/>
    </location>
</feature>
<dbReference type="GO" id="GO:0030313">
    <property type="term" value="C:cell envelope"/>
    <property type="evidence" value="ECO:0007669"/>
    <property type="project" value="UniProtKB-SubCell"/>
</dbReference>